<dbReference type="InterPro" id="IPR036047">
    <property type="entry name" value="F-box-like_dom_sf"/>
</dbReference>
<organism evidence="3 4">
    <name type="scientific">Nasonia vitripennis</name>
    <name type="common">Parasitic wasp</name>
    <dbReference type="NCBI Taxonomy" id="7425"/>
    <lineage>
        <taxon>Eukaryota</taxon>
        <taxon>Metazoa</taxon>
        <taxon>Ecdysozoa</taxon>
        <taxon>Arthropoda</taxon>
        <taxon>Hexapoda</taxon>
        <taxon>Insecta</taxon>
        <taxon>Pterygota</taxon>
        <taxon>Neoptera</taxon>
        <taxon>Endopterygota</taxon>
        <taxon>Hymenoptera</taxon>
        <taxon>Apocrita</taxon>
        <taxon>Proctotrupomorpha</taxon>
        <taxon>Chalcidoidea</taxon>
        <taxon>Pteromalidae</taxon>
        <taxon>Pteromalinae</taxon>
        <taxon>Nasonia</taxon>
    </lineage>
</organism>
<dbReference type="InParanoid" id="A0A7M7Q975"/>
<evidence type="ECO:0000259" key="2">
    <source>
        <dbReference type="PROSITE" id="PS50181"/>
    </source>
</evidence>
<dbReference type="SMART" id="SM00367">
    <property type="entry name" value="LRR_CC"/>
    <property type="match status" value="5"/>
</dbReference>
<dbReference type="SMR" id="A0A7M7Q975"/>
<dbReference type="Pfam" id="PF00646">
    <property type="entry name" value="F-box"/>
    <property type="match status" value="1"/>
</dbReference>
<dbReference type="InterPro" id="IPR050648">
    <property type="entry name" value="F-box_LRR-repeat"/>
</dbReference>
<keyword evidence="1" id="KW-0833">Ubl conjugation pathway</keyword>
<dbReference type="PROSITE" id="PS50181">
    <property type="entry name" value="FBOX"/>
    <property type="match status" value="1"/>
</dbReference>
<dbReference type="GO" id="GO:0005737">
    <property type="term" value="C:cytoplasm"/>
    <property type="evidence" value="ECO:0007669"/>
    <property type="project" value="TreeGrafter"/>
</dbReference>
<accession>A0A7M7Q975</accession>
<dbReference type="FunCoup" id="A0A7M7Q975">
    <property type="interactions" value="10"/>
</dbReference>
<reference evidence="3" key="1">
    <citation type="submission" date="2021-01" db="UniProtKB">
        <authorList>
            <consortium name="EnsemblMetazoa"/>
        </authorList>
    </citation>
    <scope>IDENTIFICATION</scope>
</reference>
<evidence type="ECO:0000313" key="3">
    <source>
        <dbReference type="EnsemblMetazoa" id="XP_031782795"/>
    </source>
</evidence>
<dbReference type="SUPFAM" id="SSF81383">
    <property type="entry name" value="F-box domain"/>
    <property type="match status" value="1"/>
</dbReference>
<dbReference type="SUPFAM" id="SSF52047">
    <property type="entry name" value="RNI-like"/>
    <property type="match status" value="1"/>
</dbReference>
<dbReference type="Proteomes" id="UP000002358">
    <property type="component" value="Chromosome 3"/>
</dbReference>
<protein>
    <recommendedName>
        <fullName evidence="2">F-box domain-containing protein</fullName>
    </recommendedName>
</protein>
<dbReference type="OrthoDB" id="7689274at2759"/>
<keyword evidence="4" id="KW-1185">Reference proteome</keyword>
<dbReference type="Gene3D" id="3.80.10.10">
    <property type="entry name" value="Ribonuclease Inhibitor"/>
    <property type="match status" value="2"/>
</dbReference>
<evidence type="ECO:0000256" key="1">
    <source>
        <dbReference type="ARBA" id="ARBA00022786"/>
    </source>
</evidence>
<dbReference type="SMART" id="SM00256">
    <property type="entry name" value="FBOX"/>
    <property type="match status" value="1"/>
</dbReference>
<feature type="domain" description="F-box" evidence="2">
    <location>
        <begin position="24"/>
        <end position="71"/>
    </location>
</feature>
<gene>
    <name evidence="3" type="primary">103317451</name>
</gene>
<dbReference type="InterPro" id="IPR032675">
    <property type="entry name" value="LRR_dom_sf"/>
</dbReference>
<dbReference type="InterPro" id="IPR006553">
    <property type="entry name" value="Leu-rich_rpt_Cys-con_subtyp"/>
</dbReference>
<proteinExistence type="predicted"/>
<dbReference type="EnsemblMetazoa" id="XM_031926935">
    <property type="protein sequence ID" value="XP_031782795"/>
    <property type="gene ID" value="LOC103317451"/>
</dbReference>
<evidence type="ECO:0000313" key="4">
    <source>
        <dbReference type="Proteomes" id="UP000002358"/>
    </source>
</evidence>
<dbReference type="PANTHER" id="PTHR13382">
    <property type="entry name" value="MITOCHONDRIAL ATP SYNTHASE COUPLING FACTOR B"/>
    <property type="match status" value="1"/>
</dbReference>
<sequence>METRAKSKRARRNEIVGSWNPDVEVAINKLNDDCLTKIFMFLPIVDRVRIEGVCKRWRNISKESWQNFKTLNADLAIWGSDVVFYSPNVRRILEQVLQRSGSFLRHLDLFLFLRMESYILHSIGNLCPNLQYLDIQTIKLTLPAMKILTKNCHNLKALTFGESTMACDDTPLSEFFSENKQLQYLKLVLNYSCTGKCLLSLPADMDTIIMERCSLRSINYLSRALKQFGQLKTFSFMRSVCSALCDPFPTVIHSLPTTLKILEMSNLLFSNIDCIGKMNDLEKLTIYKEDLVTDTFLLTLAENCKKLYHLDISGSKNVTETGIQAITSLPEIKHLVLNYLPEITGYNFTYMPKLQTLCCRGCDHLKDDGLCTLLTMCDLIEFMDLYGCVQITNILLKCALNVVKTRTNNLVLHLILSQDGLFDLRPIYANDTLLKITLLTERESRDEDED</sequence>
<dbReference type="AlphaFoldDB" id="A0A7M7Q975"/>
<dbReference type="InterPro" id="IPR001810">
    <property type="entry name" value="F-box_dom"/>
</dbReference>
<name>A0A7M7Q975_NASVI</name>